<evidence type="ECO:0000313" key="1">
    <source>
        <dbReference type="EMBL" id="SDF86382.1"/>
    </source>
</evidence>
<keyword evidence="2" id="KW-1185">Reference proteome</keyword>
<accession>A0A1G7PJ26</accession>
<dbReference type="AlphaFoldDB" id="A0A1G7PJ26"/>
<dbReference type="EMBL" id="FNBX01000016">
    <property type="protein sequence ID" value="SDF86382.1"/>
    <property type="molecule type" value="Genomic_DNA"/>
</dbReference>
<evidence type="ECO:0008006" key="3">
    <source>
        <dbReference type="Google" id="ProtNLM"/>
    </source>
</evidence>
<gene>
    <name evidence="1" type="ORF">SAMN05192586_11640</name>
</gene>
<organism evidence="1 2">
    <name type="scientific">Desulfovibrio legallii</name>
    <dbReference type="NCBI Taxonomy" id="571438"/>
    <lineage>
        <taxon>Bacteria</taxon>
        <taxon>Pseudomonadati</taxon>
        <taxon>Thermodesulfobacteriota</taxon>
        <taxon>Desulfovibrionia</taxon>
        <taxon>Desulfovibrionales</taxon>
        <taxon>Desulfovibrionaceae</taxon>
        <taxon>Desulfovibrio</taxon>
    </lineage>
</organism>
<dbReference type="OrthoDB" id="5457758at2"/>
<protein>
    <recommendedName>
        <fullName evidence="3">Pancreas/duodenum homeobox protein 1</fullName>
    </recommendedName>
</protein>
<evidence type="ECO:0000313" key="2">
    <source>
        <dbReference type="Proteomes" id="UP000199355"/>
    </source>
</evidence>
<sequence>MAVQSLDQNALDEIFPTDRADAFFDALFGGAEEGAYDIVLVCREVTPEQAQLAFELRQRPGRCLACNLTYGLPQVFQRHPILNVAGVARQVAERLNWQPESVRWELGHTEELCRNTHAIPLVLHRA</sequence>
<dbReference type="RefSeq" id="WP_092154637.1">
    <property type="nucleotide sequence ID" value="NZ_FNBX01000016.1"/>
</dbReference>
<proteinExistence type="predicted"/>
<dbReference type="STRING" id="571438.SAMN05192586_11640"/>
<dbReference type="Proteomes" id="UP000199355">
    <property type="component" value="Unassembled WGS sequence"/>
</dbReference>
<reference evidence="2" key="1">
    <citation type="submission" date="2016-10" db="EMBL/GenBank/DDBJ databases">
        <authorList>
            <person name="Varghese N."/>
            <person name="Submissions S."/>
        </authorList>
    </citation>
    <scope>NUCLEOTIDE SEQUENCE [LARGE SCALE GENOMIC DNA]</scope>
    <source>
        <strain evidence="2">KHC7</strain>
    </source>
</reference>
<name>A0A1G7PJ26_9BACT</name>